<evidence type="ECO:0000256" key="6">
    <source>
        <dbReference type="ARBA" id="ARBA00023136"/>
    </source>
</evidence>
<evidence type="ECO:0000256" key="3">
    <source>
        <dbReference type="ARBA" id="ARBA00022452"/>
    </source>
</evidence>
<proteinExistence type="inferred from homology"/>
<keyword evidence="5 9" id="KW-0798">TonB box</keyword>
<dbReference type="PROSITE" id="PS52016">
    <property type="entry name" value="TONB_DEPENDENT_REC_3"/>
    <property type="match status" value="1"/>
</dbReference>
<sequence length="790" mass="85295">MSRRLLFSGSVIVSGFLVSNLAAASAATPSNGPQADTSEQVIVTGTRDPHATARSSISPVTVISGAQLRSTGQADIRDALTQLAPSITRPDMAGGNANLVDAISLRSLTADQTLVLVNGKRRHGTAIIADYEGPQTGTTPVDIDMIPTASVDHVEILQDGAAALYGSDAIAGVVNIILKKNTHGGTVQAINGGYEAGDGFTTGETATYGFDLGGRGYFDLSAEVKHQDHTIRVGPDNRVNAKLNPFVGNPQSTRETIGYNAGYDITDVLQAYSFATYGHRNGEAFQNYRTPTTAPSVYPNGFVPQIALSSNDFSFTGGLHYQLPQDWMVDLSTTYGGEYDSINIFDTINTSLLSDYGNTQTRFHNMSFDDTEWTTDLGVRKAFQNTIFASPINFAIGAQYRYDTYDVGAGEPNAYYGNGPEAEDGLSPISISHAGRDVTAGYIDLSTHIVPKLQIDLAGRFEHYTDAGDTETGKVSARYDFNKFIALRGAVSNGFRAPSLAEEHYTSLGVLPTGAQGILAVDSIAARLLGAQSLKPERSTNFSVGVLINPLPRMHFAVDAYQINIRDRIALGGNYNGEAAISALAAQGISISNSVIPADVSAQYFANAASTHTHGADITWTYETLLPNQNRIDWDAELNMNETKVFNVAADKNGNALLNKQGIGYLSTYFPKNKLIVGGHWFGQKFDFALHEVRYGSALSQLQYTSGANAYSNTNFLAFQNTPQWVTNLQLGYQATKRLHLAIGANNVFDAYQRKIPPANQYLGVYQYDYTVEQVGINGGFYYLQANFNF</sequence>
<dbReference type="EMBL" id="CP053709">
    <property type="protein sequence ID" value="QKE93046.1"/>
    <property type="molecule type" value="Genomic_DNA"/>
</dbReference>
<evidence type="ECO:0000256" key="4">
    <source>
        <dbReference type="ARBA" id="ARBA00022692"/>
    </source>
</evidence>
<accession>A0A6M8HXS1</accession>
<gene>
    <name evidence="13" type="ORF">HN018_22875</name>
</gene>
<keyword evidence="2 8" id="KW-0813">Transport</keyword>
<evidence type="ECO:0000259" key="11">
    <source>
        <dbReference type="Pfam" id="PF00593"/>
    </source>
</evidence>
<evidence type="ECO:0000259" key="12">
    <source>
        <dbReference type="Pfam" id="PF07715"/>
    </source>
</evidence>
<dbReference type="RefSeq" id="WP_171836218.1">
    <property type="nucleotide sequence ID" value="NZ_CP053709.1"/>
</dbReference>
<dbReference type="InterPro" id="IPR039426">
    <property type="entry name" value="TonB-dep_rcpt-like"/>
</dbReference>
<keyword evidence="14" id="KW-1185">Reference proteome</keyword>
<keyword evidence="13" id="KW-0675">Receptor</keyword>
<protein>
    <submittedName>
        <fullName evidence="13">TonB-dependent receptor</fullName>
    </submittedName>
</protein>
<keyword evidence="3 8" id="KW-1134">Transmembrane beta strand</keyword>
<dbReference type="GO" id="GO:0009279">
    <property type="term" value="C:cell outer membrane"/>
    <property type="evidence" value="ECO:0007669"/>
    <property type="project" value="UniProtKB-SubCell"/>
</dbReference>
<reference evidence="13 14" key="1">
    <citation type="journal article" date="2014" name="World J. Microbiol. Biotechnol.">
        <title>Biodiversity and physiological characteristics of Antarctic and Arctic lichens-associated bacteria.</title>
        <authorList>
            <person name="Lee Y.M."/>
            <person name="Kim E.H."/>
            <person name="Lee H.K."/>
            <person name="Hong S.G."/>
        </authorList>
    </citation>
    <scope>NUCLEOTIDE SEQUENCE [LARGE SCALE GENOMIC DNA]</scope>
    <source>
        <strain evidence="13 14">PAMC 26569</strain>
        <plasmid evidence="13">unnamed1</plasmid>
    </source>
</reference>
<keyword evidence="13" id="KW-0614">Plasmid</keyword>
<dbReference type="InterPro" id="IPR012910">
    <property type="entry name" value="Plug_dom"/>
</dbReference>
<feature type="domain" description="TonB-dependent receptor plug" evidence="12">
    <location>
        <begin position="54"/>
        <end position="173"/>
    </location>
</feature>
<feature type="signal peptide" evidence="10">
    <location>
        <begin position="1"/>
        <end position="26"/>
    </location>
</feature>
<keyword evidence="7 8" id="KW-0998">Cell outer membrane</keyword>
<evidence type="ECO:0000256" key="8">
    <source>
        <dbReference type="PROSITE-ProRule" id="PRU01360"/>
    </source>
</evidence>
<geneLocation type="plasmid" evidence="13 14">
    <name>unnamed1</name>
</geneLocation>
<organism evidence="13 14">
    <name type="scientific">Lichenicola cladoniae</name>
    <dbReference type="NCBI Taxonomy" id="1484109"/>
    <lineage>
        <taxon>Bacteria</taxon>
        <taxon>Pseudomonadati</taxon>
        <taxon>Pseudomonadota</taxon>
        <taxon>Alphaproteobacteria</taxon>
        <taxon>Acetobacterales</taxon>
        <taxon>Acetobacteraceae</taxon>
        <taxon>Lichenicola</taxon>
    </lineage>
</organism>
<dbReference type="KEGG" id="lck:HN018_22875"/>
<evidence type="ECO:0000256" key="1">
    <source>
        <dbReference type="ARBA" id="ARBA00004571"/>
    </source>
</evidence>
<dbReference type="Pfam" id="PF00593">
    <property type="entry name" value="TonB_dep_Rec_b-barrel"/>
    <property type="match status" value="1"/>
</dbReference>
<dbReference type="SUPFAM" id="SSF56935">
    <property type="entry name" value="Porins"/>
    <property type="match status" value="1"/>
</dbReference>
<comment type="similarity">
    <text evidence="8 9">Belongs to the TonB-dependent receptor family.</text>
</comment>
<evidence type="ECO:0000313" key="14">
    <source>
        <dbReference type="Proteomes" id="UP000500767"/>
    </source>
</evidence>
<evidence type="ECO:0000256" key="7">
    <source>
        <dbReference type="ARBA" id="ARBA00023237"/>
    </source>
</evidence>
<evidence type="ECO:0000256" key="10">
    <source>
        <dbReference type="SAM" id="SignalP"/>
    </source>
</evidence>
<comment type="subcellular location">
    <subcellularLocation>
        <location evidence="1 8">Cell outer membrane</location>
        <topology evidence="1 8">Multi-pass membrane protein</topology>
    </subcellularLocation>
</comment>
<keyword evidence="4 8" id="KW-0812">Transmembrane</keyword>
<feature type="chain" id="PRO_5026716897" evidence="10">
    <location>
        <begin position="27"/>
        <end position="790"/>
    </location>
</feature>
<evidence type="ECO:0000256" key="5">
    <source>
        <dbReference type="ARBA" id="ARBA00023077"/>
    </source>
</evidence>
<dbReference type="InterPro" id="IPR000531">
    <property type="entry name" value="Beta-barrel_TonB"/>
</dbReference>
<dbReference type="Pfam" id="PF07715">
    <property type="entry name" value="Plug"/>
    <property type="match status" value="1"/>
</dbReference>
<evidence type="ECO:0000256" key="2">
    <source>
        <dbReference type="ARBA" id="ARBA00022448"/>
    </source>
</evidence>
<feature type="domain" description="TonB-dependent receptor-like beta-barrel" evidence="11">
    <location>
        <begin position="269"/>
        <end position="748"/>
    </location>
</feature>
<dbReference type="Gene3D" id="2.170.130.10">
    <property type="entry name" value="TonB-dependent receptor, plug domain"/>
    <property type="match status" value="1"/>
</dbReference>
<keyword evidence="6 8" id="KW-0472">Membrane</keyword>
<dbReference type="Proteomes" id="UP000500767">
    <property type="component" value="Plasmid unnamed1"/>
</dbReference>
<dbReference type="CDD" id="cd01347">
    <property type="entry name" value="ligand_gated_channel"/>
    <property type="match status" value="1"/>
</dbReference>
<dbReference type="AlphaFoldDB" id="A0A6M8HXS1"/>
<dbReference type="InterPro" id="IPR037066">
    <property type="entry name" value="Plug_dom_sf"/>
</dbReference>
<evidence type="ECO:0000256" key="9">
    <source>
        <dbReference type="RuleBase" id="RU003357"/>
    </source>
</evidence>
<dbReference type="PANTHER" id="PTHR47234:SF3">
    <property type="entry name" value="SECRETIN_TONB SHORT N-TERMINAL DOMAIN-CONTAINING PROTEIN"/>
    <property type="match status" value="1"/>
</dbReference>
<name>A0A6M8HXS1_9PROT</name>
<dbReference type="InterPro" id="IPR036942">
    <property type="entry name" value="Beta-barrel_TonB_sf"/>
</dbReference>
<dbReference type="PANTHER" id="PTHR47234">
    <property type="match status" value="1"/>
</dbReference>
<evidence type="ECO:0000313" key="13">
    <source>
        <dbReference type="EMBL" id="QKE93046.1"/>
    </source>
</evidence>
<dbReference type="Gene3D" id="2.40.170.20">
    <property type="entry name" value="TonB-dependent receptor, beta-barrel domain"/>
    <property type="match status" value="1"/>
</dbReference>
<keyword evidence="10" id="KW-0732">Signal</keyword>